<feature type="compositionally biased region" description="Polar residues" evidence="1">
    <location>
        <begin position="231"/>
        <end position="261"/>
    </location>
</feature>
<feature type="region of interest" description="Disordered" evidence="1">
    <location>
        <begin position="108"/>
        <end position="128"/>
    </location>
</feature>
<gene>
    <name evidence="2" type="ORF">PG986_010831</name>
</gene>
<protein>
    <submittedName>
        <fullName evidence="2">Uncharacterized protein</fullName>
    </submittedName>
</protein>
<dbReference type="Proteomes" id="UP001391051">
    <property type="component" value="Unassembled WGS sequence"/>
</dbReference>
<feature type="compositionally biased region" description="Polar residues" evidence="1">
    <location>
        <begin position="1"/>
        <end position="22"/>
    </location>
</feature>
<dbReference type="RefSeq" id="XP_066696544.1">
    <property type="nucleotide sequence ID" value="XM_066847053.1"/>
</dbReference>
<evidence type="ECO:0000256" key="1">
    <source>
        <dbReference type="SAM" id="MobiDB-lite"/>
    </source>
</evidence>
<feature type="region of interest" description="Disordered" evidence="1">
    <location>
        <begin position="204"/>
        <end position="282"/>
    </location>
</feature>
<evidence type="ECO:0000313" key="3">
    <source>
        <dbReference type="Proteomes" id="UP001391051"/>
    </source>
</evidence>
<dbReference type="GeneID" id="92080115"/>
<reference evidence="2 3" key="1">
    <citation type="submission" date="2023-01" db="EMBL/GenBank/DDBJ databases">
        <title>Analysis of 21 Apiospora genomes using comparative genomics revels a genus with tremendous synthesis potential of carbohydrate active enzymes and secondary metabolites.</title>
        <authorList>
            <person name="Sorensen T."/>
        </authorList>
    </citation>
    <scope>NUCLEOTIDE SEQUENCE [LARGE SCALE GENOMIC DNA]</scope>
    <source>
        <strain evidence="2 3">CBS 24483</strain>
    </source>
</reference>
<proteinExistence type="predicted"/>
<feature type="region of interest" description="Disordered" evidence="1">
    <location>
        <begin position="1"/>
        <end position="45"/>
    </location>
</feature>
<organism evidence="2 3">
    <name type="scientific">Apiospora aurea</name>
    <dbReference type="NCBI Taxonomy" id="335848"/>
    <lineage>
        <taxon>Eukaryota</taxon>
        <taxon>Fungi</taxon>
        <taxon>Dikarya</taxon>
        <taxon>Ascomycota</taxon>
        <taxon>Pezizomycotina</taxon>
        <taxon>Sordariomycetes</taxon>
        <taxon>Xylariomycetidae</taxon>
        <taxon>Amphisphaeriales</taxon>
        <taxon>Apiosporaceae</taxon>
        <taxon>Apiospora</taxon>
    </lineage>
</organism>
<name>A0ABR1Q3H1_9PEZI</name>
<sequence>MDTSKQPQQNTQVYTTVGSIYNPSAAPLQPPTRRGRPVKWPPHNELTAKCSLSGLSLAHQTQSPSDAATAGNLLHYSPLQQNSERAVSPITSASDSFAKMSFTGSLSAHELAESHGSREQDDDEDDEAEAAEKLKVMSVKTLTNLASYPNPMQKQAQKVLSRARPTVNTLVPLRVARSDPVSVAGLLQSDGASEYPSRSMTRPMFGSILSNGPGAPQPLTAGPPGPRRFRSSANDQSSGQVASAYQQPQAQVGGIVTSQVASHRRSKPWGNDKSTPPPRNDTVVSVKSVLNAGASVKAALKETERRKITDTLTAAEAAKYYPHGLPSDFDYSTKGIAPEWQHGYPLNRFGQPKTRSETHRAKIHEIWYAGSDMMSKTVTEARLEKNRKDLERTIGIQSEPLGKDRTNYSKITVEEANRLPASEHSVPLVSMAFQTLLNHPEFNKNSKLPRFPAFPTYEW</sequence>
<accession>A0ABR1Q3H1</accession>
<dbReference type="EMBL" id="JAQQWE010000007">
    <property type="protein sequence ID" value="KAK7946510.1"/>
    <property type="molecule type" value="Genomic_DNA"/>
</dbReference>
<keyword evidence="3" id="KW-1185">Reference proteome</keyword>
<feature type="compositionally biased region" description="Basic and acidic residues" evidence="1">
    <location>
        <begin position="110"/>
        <end position="119"/>
    </location>
</feature>
<comment type="caution">
    <text evidence="2">The sequence shown here is derived from an EMBL/GenBank/DDBJ whole genome shotgun (WGS) entry which is preliminary data.</text>
</comment>
<evidence type="ECO:0000313" key="2">
    <source>
        <dbReference type="EMBL" id="KAK7946510.1"/>
    </source>
</evidence>